<gene>
    <name evidence="1" type="ORF">JBS370_LOCUS42487</name>
</gene>
<proteinExistence type="predicted"/>
<feature type="non-terminal residue" evidence="1">
    <location>
        <position position="21"/>
    </location>
</feature>
<protein>
    <submittedName>
        <fullName evidence="1">Uncharacterized protein</fullName>
    </submittedName>
</protein>
<dbReference type="Proteomes" id="UP000663836">
    <property type="component" value="Unassembled WGS sequence"/>
</dbReference>
<dbReference type="AlphaFoldDB" id="A0A820M7K2"/>
<reference evidence="1" key="1">
    <citation type="submission" date="2021-02" db="EMBL/GenBank/DDBJ databases">
        <authorList>
            <person name="Nowell W R."/>
        </authorList>
    </citation>
    <scope>NUCLEOTIDE SEQUENCE</scope>
</reference>
<comment type="caution">
    <text evidence="1">The sequence shown here is derived from an EMBL/GenBank/DDBJ whole genome shotgun (WGS) entry which is preliminary data.</text>
</comment>
<name>A0A820M7K2_9BILA</name>
<dbReference type="EMBL" id="CAJOBD010056803">
    <property type="protein sequence ID" value="CAF4369481.1"/>
    <property type="molecule type" value="Genomic_DNA"/>
</dbReference>
<sequence>MALAQQGKTIDEKLLDNYVNR</sequence>
<evidence type="ECO:0000313" key="2">
    <source>
        <dbReference type="Proteomes" id="UP000663836"/>
    </source>
</evidence>
<accession>A0A820M7K2</accession>
<evidence type="ECO:0000313" key="1">
    <source>
        <dbReference type="EMBL" id="CAF4369481.1"/>
    </source>
</evidence>
<organism evidence="1 2">
    <name type="scientific">Rotaria sordida</name>
    <dbReference type="NCBI Taxonomy" id="392033"/>
    <lineage>
        <taxon>Eukaryota</taxon>
        <taxon>Metazoa</taxon>
        <taxon>Spiralia</taxon>
        <taxon>Gnathifera</taxon>
        <taxon>Rotifera</taxon>
        <taxon>Eurotatoria</taxon>
        <taxon>Bdelloidea</taxon>
        <taxon>Philodinida</taxon>
        <taxon>Philodinidae</taxon>
        <taxon>Rotaria</taxon>
    </lineage>
</organism>